<feature type="domain" description="DUF5642" evidence="1">
    <location>
        <begin position="35"/>
        <end position="223"/>
    </location>
</feature>
<dbReference type="Pfam" id="PF18702">
    <property type="entry name" value="DUF5642"/>
    <property type="match status" value="1"/>
</dbReference>
<keyword evidence="3" id="KW-1185">Reference proteome</keyword>
<dbReference type="RefSeq" id="WP_205390474.1">
    <property type="nucleotide sequence ID" value="NZ_BLLB01000002.1"/>
</dbReference>
<protein>
    <recommendedName>
        <fullName evidence="1">DUF5642 domain-containing protein</fullName>
    </recommendedName>
</protein>
<reference evidence="2 3" key="1">
    <citation type="journal article" date="2019" name="Emerg. Microbes Infect.">
        <title>Comprehensive subspecies identification of 175 nontuberculous mycobacteria species based on 7547 genomic profiles.</title>
        <authorList>
            <person name="Matsumoto Y."/>
            <person name="Kinjo T."/>
            <person name="Motooka D."/>
            <person name="Nabeya D."/>
            <person name="Jung N."/>
            <person name="Uechi K."/>
            <person name="Horii T."/>
            <person name="Iida T."/>
            <person name="Fujita J."/>
            <person name="Nakamura S."/>
        </authorList>
    </citation>
    <scope>NUCLEOTIDE SEQUENCE [LARGE SCALE GENOMIC DNA]</scope>
    <source>
        <strain evidence="2 3">JCM 30996</strain>
    </source>
</reference>
<name>A0A7I9ZV36_9MYCO</name>
<comment type="caution">
    <text evidence="2">The sequence shown here is derived from an EMBL/GenBank/DDBJ whole genome shotgun (WGS) entry which is preliminary data.</text>
</comment>
<dbReference type="InterPro" id="IPR041313">
    <property type="entry name" value="DUF5642"/>
</dbReference>
<evidence type="ECO:0000313" key="2">
    <source>
        <dbReference type="EMBL" id="GFH04922.1"/>
    </source>
</evidence>
<dbReference type="Proteomes" id="UP000465304">
    <property type="component" value="Unassembled WGS sequence"/>
</dbReference>
<evidence type="ECO:0000259" key="1">
    <source>
        <dbReference type="Pfam" id="PF18702"/>
    </source>
</evidence>
<dbReference type="AlphaFoldDB" id="A0A7I9ZV36"/>
<dbReference type="EMBL" id="BLLB01000002">
    <property type="protein sequence ID" value="GFH04922.1"/>
    <property type="molecule type" value="Genomic_DNA"/>
</dbReference>
<proteinExistence type="predicted"/>
<gene>
    <name evidence="2" type="ORF">MHIP_54050</name>
</gene>
<sequence>MSNPLSNPKVALAVACAGLLAACSSGQPEDLSQADIANVADLESEFGPSFTVSTVGPAAIEPGLLGPQSLPEGLVFDPPDCAEAAGKLAVPAGVQGNMAATTAEGDGLRYIVIAVETSEPVPASVPTEQCQEVVFGGRGVRGLIKVVEAPQIDNTQVVGTRRVLQTTAGGAPRTGDLYNYVANFGNFIVIVTANSLVIPDQPLVPVDTARARELVTQAVSLVRG</sequence>
<accession>A0A7I9ZV36</accession>
<organism evidence="2 3">
    <name type="scientific">Mycolicibacterium hippocampi</name>
    <dbReference type="NCBI Taxonomy" id="659824"/>
    <lineage>
        <taxon>Bacteria</taxon>
        <taxon>Bacillati</taxon>
        <taxon>Actinomycetota</taxon>
        <taxon>Actinomycetes</taxon>
        <taxon>Mycobacteriales</taxon>
        <taxon>Mycobacteriaceae</taxon>
        <taxon>Mycolicibacterium</taxon>
    </lineage>
</organism>
<evidence type="ECO:0000313" key="3">
    <source>
        <dbReference type="Proteomes" id="UP000465304"/>
    </source>
</evidence>